<reference evidence="1" key="2">
    <citation type="submission" date="2022-01" db="EMBL/GenBank/DDBJ databases">
        <authorList>
            <person name="Yamashiro T."/>
            <person name="Shiraishi A."/>
            <person name="Satake H."/>
            <person name="Nakayama K."/>
        </authorList>
    </citation>
    <scope>NUCLEOTIDE SEQUENCE</scope>
</reference>
<keyword evidence="2" id="KW-1185">Reference proteome</keyword>
<proteinExistence type="predicted"/>
<reference evidence="1" key="1">
    <citation type="journal article" date="2022" name="Int. J. Mol. Sci.">
        <title>Draft Genome of Tanacetum Coccineum: Genomic Comparison of Closely Related Tanacetum-Family Plants.</title>
        <authorList>
            <person name="Yamashiro T."/>
            <person name="Shiraishi A."/>
            <person name="Nakayama K."/>
            <person name="Satake H."/>
        </authorList>
    </citation>
    <scope>NUCLEOTIDE SEQUENCE</scope>
</reference>
<evidence type="ECO:0000313" key="1">
    <source>
        <dbReference type="EMBL" id="GJU04441.1"/>
    </source>
</evidence>
<name>A0ABQ5IWG1_9ASTR</name>
<dbReference type="Proteomes" id="UP001151760">
    <property type="component" value="Unassembled WGS sequence"/>
</dbReference>
<accession>A0ABQ5IWG1</accession>
<dbReference type="EMBL" id="BQNB010021249">
    <property type="protein sequence ID" value="GJU04441.1"/>
    <property type="molecule type" value="Genomic_DNA"/>
</dbReference>
<gene>
    <name evidence="1" type="ORF">Tco_1120871</name>
</gene>
<evidence type="ECO:0000313" key="2">
    <source>
        <dbReference type="Proteomes" id="UP001151760"/>
    </source>
</evidence>
<sequence length="297" mass="33140">MELVISFMEDQDVACFIKSKHGCEMQLRMLTPCGYGGKPEAKAELTRKLHVPDFDGGLDQASRLLYIDKDPWANNIPEEVSVNILPAGWTKAIRAYRRSTKSFLDLANIEVISFEDEDYSTCEGGLIGEGIICEGKTDRKGFGIQFKGNVKIQSLEVYTSRKDDPPSSMCSNFYDESEVIEGDVSTQAQALQDLIIIQDVSNHYASQVFRYLFLIFYNAMGQCTVGVTTGSVRIRVKLVKSRQSQGGLMVPGVVFIWNKKSAHECIKRHRHIHEAGLQVAGKARFNVEEGTPTLEDG</sequence>
<organism evidence="1 2">
    <name type="scientific">Tanacetum coccineum</name>
    <dbReference type="NCBI Taxonomy" id="301880"/>
    <lineage>
        <taxon>Eukaryota</taxon>
        <taxon>Viridiplantae</taxon>
        <taxon>Streptophyta</taxon>
        <taxon>Embryophyta</taxon>
        <taxon>Tracheophyta</taxon>
        <taxon>Spermatophyta</taxon>
        <taxon>Magnoliopsida</taxon>
        <taxon>eudicotyledons</taxon>
        <taxon>Gunneridae</taxon>
        <taxon>Pentapetalae</taxon>
        <taxon>asterids</taxon>
        <taxon>campanulids</taxon>
        <taxon>Asterales</taxon>
        <taxon>Asteraceae</taxon>
        <taxon>Asteroideae</taxon>
        <taxon>Anthemideae</taxon>
        <taxon>Anthemidinae</taxon>
        <taxon>Tanacetum</taxon>
    </lineage>
</organism>
<protein>
    <submittedName>
        <fullName evidence="1">Uncharacterized protein</fullName>
    </submittedName>
</protein>
<comment type="caution">
    <text evidence="1">The sequence shown here is derived from an EMBL/GenBank/DDBJ whole genome shotgun (WGS) entry which is preliminary data.</text>
</comment>